<gene>
    <name evidence="1" type="ORF">LVY72_18040</name>
</gene>
<reference evidence="1" key="1">
    <citation type="submission" date="2022-01" db="EMBL/GenBank/DDBJ databases">
        <authorList>
            <person name="Jo J.-H."/>
            <person name="Im W.-T."/>
        </authorList>
    </citation>
    <scope>NUCLEOTIDE SEQUENCE</scope>
    <source>
        <strain evidence="1">I2-34</strain>
    </source>
</reference>
<organism evidence="1 2">
    <name type="scientific">Arthrobacter hankyongi</name>
    <dbReference type="NCBI Taxonomy" id="2904801"/>
    <lineage>
        <taxon>Bacteria</taxon>
        <taxon>Bacillati</taxon>
        <taxon>Actinomycetota</taxon>
        <taxon>Actinomycetes</taxon>
        <taxon>Micrococcales</taxon>
        <taxon>Micrococcaceae</taxon>
        <taxon>Arthrobacter</taxon>
    </lineage>
</organism>
<name>A0ABS9LAT1_9MICC</name>
<dbReference type="EMBL" id="JAKLTQ010000017">
    <property type="protein sequence ID" value="MCG2623798.1"/>
    <property type="molecule type" value="Genomic_DNA"/>
</dbReference>
<accession>A0ABS9LAT1</accession>
<protein>
    <submittedName>
        <fullName evidence="1">Uncharacterized protein</fullName>
    </submittedName>
</protein>
<sequence length="57" mass="6113">MDTPVAWPAQPDPTGDESVDGILAELSELPELSMSGQAERYDQIHDDLLADLDAGTD</sequence>
<dbReference type="RefSeq" id="WP_237824057.1">
    <property type="nucleotide sequence ID" value="NZ_JAKLTQ010000017.1"/>
</dbReference>
<evidence type="ECO:0000313" key="2">
    <source>
        <dbReference type="Proteomes" id="UP001165368"/>
    </source>
</evidence>
<proteinExistence type="predicted"/>
<evidence type="ECO:0000313" key="1">
    <source>
        <dbReference type="EMBL" id="MCG2623798.1"/>
    </source>
</evidence>
<keyword evidence="2" id="KW-1185">Reference proteome</keyword>
<comment type="caution">
    <text evidence="1">The sequence shown here is derived from an EMBL/GenBank/DDBJ whole genome shotgun (WGS) entry which is preliminary data.</text>
</comment>
<dbReference type="Proteomes" id="UP001165368">
    <property type="component" value="Unassembled WGS sequence"/>
</dbReference>